<proteinExistence type="predicted"/>
<dbReference type="Proteomes" id="UP000280685">
    <property type="component" value="Chromosome 2"/>
</dbReference>
<reference evidence="1" key="1">
    <citation type="submission" date="2018-02" db="EMBL/GenBank/DDBJ databases">
        <authorList>
            <person name="Silar P."/>
        </authorList>
    </citation>
    <scope>NUCLEOTIDE SEQUENCE [LARGE SCALE GENOMIC DNA]</scope>
    <source>
        <strain evidence="1">T</strain>
    </source>
</reference>
<gene>
    <name evidence="1" type="ORF">PODCO_206484</name>
</gene>
<name>A0ABY6S2G0_PODCO</name>
<accession>A0ABY6S2G0</accession>
<evidence type="ECO:0000313" key="2">
    <source>
        <dbReference type="Proteomes" id="UP000280685"/>
    </source>
</evidence>
<sequence length="290" mass="33038">MAFTKNSTWSKSRIQKNTLTPNDTTLRINSHVLPSPFGEAYGYAYCGKCAREVNNYGRHFPHTRGAQLQFAAENPPLETCPPGSEELVFTITKTILGPKDWPYEKDYEEDYSYADLPSLQRRNSHLPLDDDEYNGPIVVAGSVQLPGEETPQEYIAKIYDSAYYPVSWDMECRKADDGIEPDCVIDAYNELWWWCQIDHRELQPHGVPIKKDGTAVVIKSQEAIFRTYDRWCRGHGWRIRRGRDSGCLRTITTTTGRQSVAEQETGQLLELNDVGSSDEEGESCLDRDGR</sequence>
<keyword evidence="2" id="KW-1185">Reference proteome</keyword>
<dbReference type="EMBL" id="LR026965">
    <property type="protein sequence ID" value="VBB75732.1"/>
    <property type="molecule type" value="Genomic_DNA"/>
</dbReference>
<evidence type="ECO:0000313" key="1">
    <source>
        <dbReference type="EMBL" id="VBB75732.1"/>
    </source>
</evidence>
<protein>
    <submittedName>
        <fullName evidence="1">Uncharacterized protein</fullName>
    </submittedName>
</protein>
<organism evidence="1 2">
    <name type="scientific">Podospora comata</name>
    <dbReference type="NCBI Taxonomy" id="48703"/>
    <lineage>
        <taxon>Eukaryota</taxon>
        <taxon>Fungi</taxon>
        <taxon>Dikarya</taxon>
        <taxon>Ascomycota</taxon>
        <taxon>Pezizomycotina</taxon>
        <taxon>Sordariomycetes</taxon>
        <taxon>Sordariomycetidae</taxon>
        <taxon>Sordariales</taxon>
        <taxon>Podosporaceae</taxon>
        <taxon>Podospora</taxon>
    </lineage>
</organism>